<dbReference type="InterPro" id="IPR027417">
    <property type="entry name" value="P-loop_NTPase"/>
</dbReference>
<evidence type="ECO:0000313" key="7">
    <source>
        <dbReference type="Proteomes" id="UP001465153"/>
    </source>
</evidence>
<reference evidence="6 7" key="1">
    <citation type="submission" date="2024-04" db="EMBL/GenBank/DDBJ databases">
        <title>Draft genome sequence of Sessilibacter corallicola NBRC 116591.</title>
        <authorList>
            <person name="Miyakawa T."/>
            <person name="Kusuya Y."/>
            <person name="Miura T."/>
        </authorList>
    </citation>
    <scope>NUCLEOTIDE SEQUENCE [LARGE SCALE GENOMIC DNA]</scope>
    <source>
        <strain evidence="6 7">KU-00831-HH</strain>
    </source>
</reference>
<dbReference type="SMART" id="SM00448">
    <property type="entry name" value="REC"/>
    <property type="match status" value="1"/>
</dbReference>
<organism evidence="6 7">
    <name type="scientific">Sessilibacter corallicola</name>
    <dbReference type="NCBI Taxonomy" id="2904075"/>
    <lineage>
        <taxon>Bacteria</taxon>
        <taxon>Pseudomonadati</taxon>
        <taxon>Pseudomonadota</taxon>
        <taxon>Gammaproteobacteria</taxon>
        <taxon>Cellvibrionales</taxon>
        <taxon>Cellvibrionaceae</taxon>
        <taxon>Sessilibacter</taxon>
    </lineage>
</organism>
<feature type="domain" description="Sigma-54 factor interaction" evidence="4">
    <location>
        <begin position="147"/>
        <end position="376"/>
    </location>
</feature>
<dbReference type="InterPro" id="IPR002078">
    <property type="entry name" value="Sigma_54_int"/>
</dbReference>
<dbReference type="Pfam" id="PF00072">
    <property type="entry name" value="Response_reg"/>
    <property type="match status" value="1"/>
</dbReference>
<dbReference type="Gene3D" id="1.10.8.60">
    <property type="match status" value="1"/>
</dbReference>
<evidence type="ECO:0000256" key="3">
    <source>
        <dbReference type="PROSITE-ProRule" id="PRU00169"/>
    </source>
</evidence>
<keyword evidence="3" id="KW-0597">Phosphoprotein</keyword>
<dbReference type="EMBL" id="BAABWN010000007">
    <property type="protein sequence ID" value="GAA6168557.1"/>
    <property type="molecule type" value="Genomic_DNA"/>
</dbReference>
<dbReference type="Pfam" id="PF25601">
    <property type="entry name" value="AAA_lid_14"/>
    <property type="match status" value="1"/>
</dbReference>
<evidence type="ECO:0000259" key="4">
    <source>
        <dbReference type="PROSITE" id="PS50045"/>
    </source>
</evidence>
<dbReference type="SUPFAM" id="SSF52540">
    <property type="entry name" value="P-loop containing nucleoside triphosphate hydrolases"/>
    <property type="match status" value="1"/>
</dbReference>
<feature type="domain" description="Response regulatory" evidence="5">
    <location>
        <begin position="7"/>
        <end position="121"/>
    </location>
</feature>
<accession>A0ABQ0AAG4</accession>
<keyword evidence="7" id="KW-1185">Reference proteome</keyword>
<dbReference type="CDD" id="cd00009">
    <property type="entry name" value="AAA"/>
    <property type="match status" value="1"/>
</dbReference>
<dbReference type="InterPro" id="IPR058031">
    <property type="entry name" value="AAA_lid_NorR"/>
</dbReference>
<feature type="modified residue" description="4-aspartylphosphate" evidence="3">
    <location>
        <position position="56"/>
    </location>
</feature>
<comment type="caution">
    <text evidence="6">The sequence shown here is derived from an EMBL/GenBank/DDBJ whole genome shotgun (WGS) entry which is preliminary data.</text>
</comment>
<protein>
    <submittedName>
        <fullName evidence="6">Sigma-54 dependent transcriptional regulator</fullName>
    </submittedName>
</protein>
<evidence type="ECO:0000313" key="6">
    <source>
        <dbReference type="EMBL" id="GAA6168557.1"/>
    </source>
</evidence>
<keyword evidence="2" id="KW-0067">ATP-binding</keyword>
<dbReference type="InterPro" id="IPR003593">
    <property type="entry name" value="AAA+_ATPase"/>
</dbReference>
<dbReference type="SMART" id="SM00382">
    <property type="entry name" value="AAA"/>
    <property type="match status" value="1"/>
</dbReference>
<dbReference type="InterPro" id="IPR001789">
    <property type="entry name" value="Sig_transdc_resp-reg_receiver"/>
</dbReference>
<dbReference type="CDD" id="cd17549">
    <property type="entry name" value="REC_DctD-like"/>
    <property type="match status" value="1"/>
</dbReference>
<evidence type="ECO:0000256" key="1">
    <source>
        <dbReference type="ARBA" id="ARBA00022741"/>
    </source>
</evidence>
<keyword evidence="1" id="KW-0547">Nucleotide-binding</keyword>
<dbReference type="InterPro" id="IPR025943">
    <property type="entry name" value="Sigma_54_int_dom_ATP-bd_2"/>
</dbReference>
<dbReference type="Proteomes" id="UP001465153">
    <property type="component" value="Unassembled WGS sequence"/>
</dbReference>
<sequence length="396" mass="44391">MNDISKKVLLVDDEPNVLNALSQTLELEDYDVATASNGKLALDQLEPGFDGVVITDINMPVMDGLQLLAEIGKVDSNIPVIVLTGQGNVAIAVEAMHLGAYDFLEKPFSTDSMISTLNRALEKRHLTLENLKLKRELETQPSAGIRIVGNTPSMKRLRGLLYDIKDLPADVLIEGETGCGKELISRYLHFHSIRHEKPFVAINCGALPESIIESELFGHEAGAFTDAKGKRIGKFQHADGGTVLLDEIESMPLTLQIKLLRVLEERAIQPLGSNKLIPVDVRVIAATKTDLKELSDQGEFRADLYYRLNVLQVKIPPLRDRIEDVSLLFEHFTQVAANNYKIEVPILSLEKRQWLLRHDWPGGVRELRNLANCFVLFCWVRIARLMNPVQNDPEHR</sequence>
<dbReference type="PROSITE" id="PS50045">
    <property type="entry name" value="SIGMA54_INTERACT_4"/>
    <property type="match status" value="1"/>
</dbReference>
<evidence type="ECO:0000256" key="2">
    <source>
        <dbReference type="ARBA" id="ARBA00022840"/>
    </source>
</evidence>
<dbReference type="RefSeq" id="WP_353303283.1">
    <property type="nucleotide sequence ID" value="NZ_BAABWN010000007.1"/>
</dbReference>
<dbReference type="Gene3D" id="3.40.50.2300">
    <property type="match status" value="1"/>
</dbReference>
<dbReference type="PANTHER" id="PTHR32071">
    <property type="entry name" value="TRANSCRIPTIONAL REGULATORY PROTEIN"/>
    <property type="match status" value="1"/>
</dbReference>
<dbReference type="Pfam" id="PF00158">
    <property type="entry name" value="Sigma54_activat"/>
    <property type="match status" value="1"/>
</dbReference>
<dbReference type="Gene3D" id="3.40.50.300">
    <property type="entry name" value="P-loop containing nucleotide triphosphate hydrolases"/>
    <property type="match status" value="1"/>
</dbReference>
<dbReference type="PANTHER" id="PTHR32071:SF57">
    <property type="entry name" value="C4-DICARBOXYLATE TRANSPORT TRANSCRIPTIONAL REGULATORY PROTEIN DCTD"/>
    <property type="match status" value="1"/>
</dbReference>
<dbReference type="SUPFAM" id="SSF52172">
    <property type="entry name" value="CheY-like"/>
    <property type="match status" value="1"/>
</dbReference>
<dbReference type="InterPro" id="IPR011006">
    <property type="entry name" value="CheY-like_superfamily"/>
</dbReference>
<proteinExistence type="predicted"/>
<dbReference type="PROSITE" id="PS00676">
    <property type="entry name" value="SIGMA54_INTERACT_2"/>
    <property type="match status" value="1"/>
</dbReference>
<dbReference type="PROSITE" id="PS50110">
    <property type="entry name" value="RESPONSE_REGULATORY"/>
    <property type="match status" value="1"/>
</dbReference>
<evidence type="ECO:0000259" key="5">
    <source>
        <dbReference type="PROSITE" id="PS50110"/>
    </source>
</evidence>
<name>A0ABQ0AAG4_9GAMM</name>
<gene>
    <name evidence="6" type="ORF">NBRC116591_23680</name>
</gene>